<sequence>HERDLAKQHEIVERMFLGRDMDRERFRRHMEDVELEHMKIPHLRKNGRETSSVLDESTYEERLRTVGAHLILPGDLALALGVLTPEIVIENLTSVGVSIAI</sequence>
<evidence type="ECO:0000313" key="1">
    <source>
        <dbReference type="EMBL" id="KAH9313692.1"/>
    </source>
</evidence>
<name>A0AA38FZZ7_TAXCH</name>
<organism evidence="1 2">
    <name type="scientific">Taxus chinensis</name>
    <name type="common">Chinese yew</name>
    <name type="synonym">Taxus wallichiana var. chinensis</name>
    <dbReference type="NCBI Taxonomy" id="29808"/>
    <lineage>
        <taxon>Eukaryota</taxon>
        <taxon>Viridiplantae</taxon>
        <taxon>Streptophyta</taxon>
        <taxon>Embryophyta</taxon>
        <taxon>Tracheophyta</taxon>
        <taxon>Spermatophyta</taxon>
        <taxon>Pinopsida</taxon>
        <taxon>Pinidae</taxon>
        <taxon>Conifers II</taxon>
        <taxon>Cupressales</taxon>
        <taxon>Taxaceae</taxon>
        <taxon>Taxus</taxon>
    </lineage>
</organism>
<protein>
    <submittedName>
        <fullName evidence="1">Uncharacterized protein</fullName>
    </submittedName>
</protein>
<dbReference type="AlphaFoldDB" id="A0AA38FZZ7"/>
<proteinExistence type="predicted"/>
<feature type="non-terminal residue" evidence="1">
    <location>
        <position position="101"/>
    </location>
</feature>
<gene>
    <name evidence="1" type="ORF">KI387_022319</name>
</gene>
<dbReference type="EMBL" id="JAHRHJ020000005">
    <property type="protein sequence ID" value="KAH9313692.1"/>
    <property type="molecule type" value="Genomic_DNA"/>
</dbReference>
<comment type="caution">
    <text evidence="1">The sequence shown here is derived from an EMBL/GenBank/DDBJ whole genome shotgun (WGS) entry which is preliminary data.</text>
</comment>
<feature type="non-terminal residue" evidence="1">
    <location>
        <position position="1"/>
    </location>
</feature>
<reference evidence="1 2" key="1">
    <citation type="journal article" date="2021" name="Nat. Plants">
        <title>The Taxus genome provides insights into paclitaxel biosynthesis.</title>
        <authorList>
            <person name="Xiong X."/>
            <person name="Gou J."/>
            <person name="Liao Q."/>
            <person name="Li Y."/>
            <person name="Zhou Q."/>
            <person name="Bi G."/>
            <person name="Li C."/>
            <person name="Du R."/>
            <person name="Wang X."/>
            <person name="Sun T."/>
            <person name="Guo L."/>
            <person name="Liang H."/>
            <person name="Lu P."/>
            <person name="Wu Y."/>
            <person name="Zhang Z."/>
            <person name="Ro D.K."/>
            <person name="Shang Y."/>
            <person name="Huang S."/>
            <person name="Yan J."/>
        </authorList>
    </citation>
    <scope>NUCLEOTIDE SEQUENCE [LARGE SCALE GENOMIC DNA]</scope>
    <source>
        <strain evidence="1">Ta-2019</strain>
    </source>
</reference>
<dbReference type="Proteomes" id="UP000824469">
    <property type="component" value="Unassembled WGS sequence"/>
</dbReference>
<evidence type="ECO:0000313" key="2">
    <source>
        <dbReference type="Proteomes" id="UP000824469"/>
    </source>
</evidence>
<accession>A0AA38FZZ7</accession>
<keyword evidence="2" id="KW-1185">Reference proteome</keyword>